<dbReference type="InterPro" id="IPR037284">
    <property type="entry name" value="SUF_FeS_clus_asmbl_SufBD_sf"/>
</dbReference>
<sequence>MTGSLSESLLATMEKRRGAVAPWLGDLQGQAQEFFKREGLPNRRVEAWRYSDLAKALRDDPLPDATPVFAPELQQAAVAAFVNGVLDDKSSYARIGAVNLRTALGEKDSPLAGVIGKVYPQADHPIVNLNTALLEEGLALRVPAGEKVSLPLHLRFLWTSAGSDRHLRLLIQLEEGAELTVYETHDGAPLFSTVVTEFTLGKGSKLTHIRQESFLAGARQAAVTLGEIAEEATYRAFYFSQGGQFARHEALLKLAGETAHAELDGAVMVADQRHCDNTTVIEHAAPNATSNQVFRSVLAGSARGVYQGCIKVGQVAQKTDARQLSRALLLSHKAEIVTKPELEIFADDVKCSHGATAGELDANALFFLRARGIPEAEARAMLIEAFFGEALDKIESDVLREAVAKSVNAWLTTHAGEAAHVE</sequence>
<organism evidence="2 3">
    <name type="scientific">Rhodoblastus acidophilus</name>
    <name type="common">Rhodopseudomonas acidophila</name>
    <dbReference type="NCBI Taxonomy" id="1074"/>
    <lineage>
        <taxon>Bacteria</taxon>
        <taxon>Pseudomonadati</taxon>
        <taxon>Pseudomonadota</taxon>
        <taxon>Alphaproteobacteria</taxon>
        <taxon>Hyphomicrobiales</taxon>
        <taxon>Rhodoblastaceae</taxon>
        <taxon>Rhodoblastus</taxon>
    </lineage>
</organism>
<dbReference type="Proteomes" id="UP000439113">
    <property type="component" value="Unassembled WGS sequence"/>
</dbReference>
<evidence type="ECO:0000259" key="1">
    <source>
        <dbReference type="Pfam" id="PF01458"/>
    </source>
</evidence>
<dbReference type="Pfam" id="PF01458">
    <property type="entry name" value="SUFBD_core"/>
    <property type="match status" value="1"/>
</dbReference>
<protein>
    <submittedName>
        <fullName evidence="2">Fe-S cluster assembly protein SufD</fullName>
    </submittedName>
</protein>
<comment type="caution">
    <text evidence="2">The sequence shown here is derived from an EMBL/GenBank/DDBJ whole genome shotgun (WGS) entry which is preliminary data.</text>
</comment>
<feature type="domain" description="SUF system FeS cluster assembly SufBD core" evidence="1">
    <location>
        <begin position="160"/>
        <end position="386"/>
    </location>
</feature>
<dbReference type="GO" id="GO:0016226">
    <property type="term" value="P:iron-sulfur cluster assembly"/>
    <property type="evidence" value="ECO:0007669"/>
    <property type="project" value="InterPro"/>
</dbReference>
<evidence type="ECO:0000313" key="2">
    <source>
        <dbReference type="EMBL" id="MTV31646.1"/>
    </source>
</evidence>
<dbReference type="RefSeq" id="WP_155446335.1">
    <property type="nucleotide sequence ID" value="NZ_JAOQNR010000008.1"/>
</dbReference>
<dbReference type="OrthoDB" id="9768262at2"/>
<dbReference type="InterPro" id="IPR055346">
    <property type="entry name" value="Fe-S_cluster_assembly_SufBD"/>
</dbReference>
<dbReference type="InterPro" id="IPR000825">
    <property type="entry name" value="SUF_FeS_clus_asmbl_SufBD_core"/>
</dbReference>
<dbReference type="InterPro" id="IPR011542">
    <property type="entry name" value="SUF_FeS_clus_asmbl_SufD"/>
</dbReference>
<evidence type="ECO:0000313" key="3">
    <source>
        <dbReference type="Proteomes" id="UP000439113"/>
    </source>
</evidence>
<dbReference type="SUPFAM" id="SSF101960">
    <property type="entry name" value="Stabilizer of iron transporter SufD"/>
    <property type="match status" value="1"/>
</dbReference>
<accession>A0A6N8DP70</accession>
<dbReference type="EMBL" id="WNKS01000009">
    <property type="protein sequence ID" value="MTV31646.1"/>
    <property type="molecule type" value="Genomic_DNA"/>
</dbReference>
<dbReference type="PANTHER" id="PTHR43575">
    <property type="entry name" value="PROTEIN ABCI7, CHLOROPLASTIC"/>
    <property type="match status" value="1"/>
</dbReference>
<dbReference type="PANTHER" id="PTHR43575:SF1">
    <property type="entry name" value="PROTEIN ABCI7, CHLOROPLASTIC"/>
    <property type="match status" value="1"/>
</dbReference>
<dbReference type="NCBIfam" id="TIGR01981">
    <property type="entry name" value="sufD"/>
    <property type="match status" value="1"/>
</dbReference>
<proteinExistence type="predicted"/>
<name>A0A6N8DP70_RHOAC</name>
<gene>
    <name evidence="2" type="primary">sufD</name>
    <name evidence="2" type="ORF">GJ654_11645</name>
</gene>
<reference evidence="2 3" key="1">
    <citation type="submission" date="2019-11" db="EMBL/GenBank/DDBJ databases">
        <title>Whole-genome sequence of a Rhodoblastus acidophilus DSM 142.</title>
        <authorList>
            <person name="Kyndt J.A."/>
            <person name="Meyer T.E."/>
        </authorList>
    </citation>
    <scope>NUCLEOTIDE SEQUENCE [LARGE SCALE GENOMIC DNA]</scope>
    <source>
        <strain evidence="2 3">DSM 142</strain>
    </source>
</reference>
<dbReference type="AlphaFoldDB" id="A0A6N8DP70"/>